<organism evidence="2 3">
    <name type="scientific">Babesia caballi</name>
    <dbReference type="NCBI Taxonomy" id="5871"/>
    <lineage>
        <taxon>Eukaryota</taxon>
        <taxon>Sar</taxon>
        <taxon>Alveolata</taxon>
        <taxon>Apicomplexa</taxon>
        <taxon>Aconoidasida</taxon>
        <taxon>Piroplasmida</taxon>
        <taxon>Babesiidae</taxon>
        <taxon>Babesia</taxon>
    </lineage>
</organism>
<sequence>MDPPDASNAGEAVDGDPEGTFAFDEVPIRGLRLSRLPPSSPSSTSSDDGLLEMPSPLDLQAEMLSEEADESDAPGEAGPRCCWHFERHFDYMVDRNLRPVEDFVLGRSPIMRSTDPRGQGGGHGYAPAPVCGTYSGSNGAALQAALAVLVRDYKLTWRELFGGYECYEGDRVNLVQVAVDREYQKMQDSVAEKTARFVEAVRDELSKMAATVGPETGAPKWSESFGEAFRAKESERLFSSSSPSPETAREPPKGATMGDGARRNVAERAGDPGTGQGSRDTVSHCPGYVRNESEMIAVLEERGFDAFYDFLDQLFVGLEGCQVGARYAYAVDLVTAVIRLMPEMICLLIGPRVGGRDGRGLRPCYFKRLVILVRSFLKFIGMEPEIAVPDMYRDAATGGYTPFYLLTGEKDLMERHAKSAMAATLLRRLFVLTKFISERCMCWVSLTLDNAEISKRLVQRLKRFVYLPLFSMKQVHELAVPLSGEFTCPQTCLFRFEYKQWIQAYLYPPPPLYLLRAELVDLVRRCFVTTQLSASGWYGQINDELSGSVAASGRDDHEGVLRQQLFMLVVGSTFFLAPEFLSTCVNYPEYLFGSFFYLLPHCQLGLQPVALNIFAEQQVYPLQEQVLDMLKVAADGEMLRRDDVLGFHDMSPVRSTVLRRILGLAWHYATAPAISDEEAASERGPRGQPLLAPEDGRGPCARHCSVVATYSVPSILAFLSHATVAPVRFRMRRMTLQPVKCLQTTADDIEARVRRGEEFVNHSRTAEDDYVIIHGAVTKNNPVEMYFVGDDASGGNTGDPKGMDQDPDAGTEQNAHACTLGCLVLLHAPIEATSGVDSLRWAVLMQCVAALMHRINEQAGTHRAPLSTLEELFGPLTPIWRALVELLCKTKLKGCCTSQAPSPDFVDREVFLGRKLK</sequence>
<keyword evidence="3" id="KW-1185">Reference proteome</keyword>
<feature type="compositionally biased region" description="Basic and acidic residues" evidence="1">
    <location>
        <begin position="260"/>
        <end position="270"/>
    </location>
</feature>
<evidence type="ECO:0000313" key="2">
    <source>
        <dbReference type="EMBL" id="GIX62638.1"/>
    </source>
</evidence>
<evidence type="ECO:0000256" key="1">
    <source>
        <dbReference type="SAM" id="MobiDB-lite"/>
    </source>
</evidence>
<dbReference type="GeneID" id="94194119"/>
<comment type="caution">
    <text evidence="2">The sequence shown here is derived from an EMBL/GenBank/DDBJ whole genome shotgun (WGS) entry which is preliminary data.</text>
</comment>
<accession>A0AAV4LR25</accession>
<dbReference type="AlphaFoldDB" id="A0AAV4LR25"/>
<feature type="region of interest" description="Disordered" evidence="1">
    <location>
        <begin position="1"/>
        <end position="53"/>
    </location>
</feature>
<dbReference type="Proteomes" id="UP001497744">
    <property type="component" value="Unassembled WGS sequence"/>
</dbReference>
<evidence type="ECO:0000313" key="3">
    <source>
        <dbReference type="Proteomes" id="UP001497744"/>
    </source>
</evidence>
<dbReference type="EMBL" id="BPLF01000002">
    <property type="protein sequence ID" value="GIX62638.1"/>
    <property type="molecule type" value="Genomic_DNA"/>
</dbReference>
<reference evidence="2 3" key="1">
    <citation type="submission" date="2021-06" db="EMBL/GenBank/DDBJ databases">
        <title>Genome sequence of Babesia caballi.</title>
        <authorList>
            <person name="Yamagishi J."/>
            <person name="Kidaka T."/>
            <person name="Ochi A."/>
        </authorList>
    </citation>
    <scope>NUCLEOTIDE SEQUENCE [LARGE SCALE GENOMIC DNA]</scope>
    <source>
        <strain evidence="2">USDA-D6B2</strain>
    </source>
</reference>
<feature type="region of interest" description="Disordered" evidence="1">
    <location>
        <begin position="791"/>
        <end position="811"/>
    </location>
</feature>
<name>A0AAV4LR25_BABCB</name>
<feature type="compositionally biased region" description="Low complexity" evidence="1">
    <location>
        <begin position="29"/>
        <end position="48"/>
    </location>
</feature>
<protein>
    <submittedName>
        <fullName evidence="2">RidA family protein</fullName>
    </submittedName>
</protein>
<feature type="region of interest" description="Disordered" evidence="1">
    <location>
        <begin position="234"/>
        <end position="285"/>
    </location>
</feature>
<proteinExistence type="predicted"/>
<dbReference type="RefSeq" id="XP_067714707.1">
    <property type="nucleotide sequence ID" value="XM_067858606.1"/>
</dbReference>
<feature type="compositionally biased region" description="Low complexity" evidence="1">
    <location>
        <begin position="237"/>
        <end position="246"/>
    </location>
</feature>
<gene>
    <name evidence="2" type="ORF">BcabD6B2_20730</name>
</gene>